<dbReference type="AlphaFoldDB" id="A0A0A8ZIX4"/>
<dbReference type="EMBL" id="GBRH01259129">
    <property type="protein sequence ID" value="JAD38766.1"/>
    <property type="molecule type" value="Transcribed_RNA"/>
</dbReference>
<protein>
    <submittedName>
        <fullName evidence="1">Uncharacterized protein</fullName>
    </submittedName>
</protein>
<organism evidence="1">
    <name type="scientific">Arundo donax</name>
    <name type="common">Giant reed</name>
    <name type="synonym">Donax arundinaceus</name>
    <dbReference type="NCBI Taxonomy" id="35708"/>
    <lineage>
        <taxon>Eukaryota</taxon>
        <taxon>Viridiplantae</taxon>
        <taxon>Streptophyta</taxon>
        <taxon>Embryophyta</taxon>
        <taxon>Tracheophyta</taxon>
        <taxon>Spermatophyta</taxon>
        <taxon>Magnoliopsida</taxon>
        <taxon>Liliopsida</taxon>
        <taxon>Poales</taxon>
        <taxon>Poaceae</taxon>
        <taxon>PACMAD clade</taxon>
        <taxon>Arundinoideae</taxon>
        <taxon>Arundineae</taxon>
        <taxon>Arundo</taxon>
    </lineage>
</organism>
<proteinExistence type="predicted"/>
<reference evidence="1" key="2">
    <citation type="journal article" date="2015" name="Data Brief">
        <title>Shoot transcriptome of the giant reed, Arundo donax.</title>
        <authorList>
            <person name="Barrero R.A."/>
            <person name="Guerrero F.D."/>
            <person name="Moolhuijzen P."/>
            <person name="Goolsby J.A."/>
            <person name="Tidwell J."/>
            <person name="Bellgard S.E."/>
            <person name="Bellgard M.I."/>
        </authorList>
    </citation>
    <scope>NUCLEOTIDE SEQUENCE</scope>
    <source>
        <tissue evidence="1">Shoot tissue taken approximately 20 cm above the soil surface</tissue>
    </source>
</reference>
<sequence>MLHESEIPFCWFQATKVQIYLFKLCF</sequence>
<name>A0A0A8ZIX4_ARUDO</name>
<reference evidence="1" key="1">
    <citation type="submission" date="2014-09" db="EMBL/GenBank/DDBJ databases">
        <authorList>
            <person name="Magalhaes I.L.F."/>
            <person name="Oliveira U."/>
            <person name="Santos F.R."/>
            <person name="Vidigal T.H.D.A."/>
            <person name="Brescovit A.D."/>
            <person name="Santos A.J."/>
        </authorList>
    </citation>
    <scope>NUCLEOTIDE SEQUENCE</scope>
    <source>
        <tissue evidence="1">Shoot tissue taken approximately 20 cm above the soil surface</tissue>
    </source>
</reference>
<accession>A0A0A8ZIX4</accession>
<evidence type="ECO:0000313" key="1">
    <source>
        <dbReference type="EMBL" id="JAD38766.1"/>
    </source>
</evidence>